<dbReference type="KEGG" id="aalt:CC77DRAFT_1014637"/>
<evidence type="ECO:0000256" key="1">
    <source>
        <dbReference type="SAM" id="MobiDB-lite"/>
    </source>
</evidence>
<feature type="compositionally biased region" description="Basic residues" evidence="1">
    <location>
        <begin position="296"/>
        <end position="320"/>
    </location>
</feature>
<gene>
    <name evidence="2" type="ORF">CC77DRAFT_1014637</name>
</gene>
<keyword evidence="3" id="KW-1185">Reference proteome</keyword>
<dbReference type="RefSeq" id="XP_018379148.1">
    <property type="nucleotide sequence ID" value="XM_018523910.1"/>
</dbReference>
<evidence type="ECO:0000313" key="3">
    <source>
        <dbReference type="Proteomes" id="UP000077248"/>
    </source>
</evidence>
<feature type="compositionally biased region" description="Basic residues" evidence="1">
    <location>
        <begin position="337"/>
        <end position="354"/>
    </location>
</feature>
<accession>A0A177D395</accession>
<reference evidence="2 3" key="1">
    <citation type="submission" date="2016-05" db="EMBL/GenBank/DDBJ databases">
        <title>Comparative analysis of secretome profiles of manganese(II)-oxidizing ascomycete fungi.</title>
        <authorList>
            <consortium name="DOE Joint Genome Institute"/>
            <person name="Zeiner C.A."/>
            <person name="Purvine S.O."/>
            <person name="Zink E.M."/>
            <person name="Wu S."/>
            <person name="Pasa-Tolic L."/>
            <person name="Chaput D.L."/>
            <person name="Haridas S."/>
            <person name="Grigoriev I.V."/>
            <person name="Santelli C.M."/>
            <person name="Hansel C.M."/>
        </authorList>
    </citation>
    <scope>NUCLEOTIDE SEQUENCE [LARGE SCALE GENOMIC DNA]</scope>
    <source>
        <strain evidence="2 3">SRC1lrK2f</strain>
    </source>
</reference>
<proteinExistence type="predicted"/>
<protein>
    <submittedName>
        <fullName evidence="2">Uncharacterized protein</fullName>
    </submittedName>
</protein>
<dbReference type="Proteomes" id="UP000077248">
    <property type="component" value="Unassembled WGS sequence"/>
</dbReference>
<dbReference type="GeneID" id="29109504"/>
<feature type="region of interest" description="Disordered" evidence="1">
    <location>
        <begin position="255"/>
        <end position="362"/>
    </location>
</feature>
<feature type="compositionally biased region" description="Basic and acidic residues" evidence="1">
    <location>
        <begin position="326"/>
        <end position="336"/>
    </location>
</feature>
<feature type="compositionally biased region" description="Basic and acidic residues" evidence="1">
    <location>
        <begin position="282"/>
        <end position="294"/>
    </location>
</feature>
<organism evidence="2 3">
    <name type="scientific">Alternaria alternata</name>
    <name type="common">Alternaria rot fungus</name>
    <name type="synonym">Torula alternata</name>
    <dbReference type="NCBI Taxonomy" id="5599"/>
    <lineage>
        <taxon>Eukaryota</taxon>
        <taxon>Fungi</taxon>
        <taxon>Dikarya</taxon>
        <taxon>Ascomycota</taxon>
        <taxon>Pezizomycotina</taxon>
        <taxon>Dothideomycetes</taxon>
        <taxon>Pleosporomycetidae</taxon>
        <taxon>Pleosporales</taxon>
        <taxon>Pleosporineae</taxon>
        <taxon>Pleosporaceae</taxon>
        <taxon>Alternaria</taxon>
        <taxon>Alternaria sect. Alternaria</taxon>
        <taxon>Alternaria alternata complex</taxon>
    </lineage>
</organism>
<dbReference type="VEuPathDB" id="FungiDB:CC77DRAFT_1014637"/>
<sequence length="586" mass="66262">MNLVKEFGCLCCNDTGFLKADECGVFTSFVQVYIIILLIVVKTPLSKLTSHRNPSSFHLVLPDMEHHHLFYSDYEPDYHSNQLDSIYRRWTVEGKDKLVCTNGSARLIDVPEDQGTVAAVLLSEPLAGKIQKALCIAHSYWTSPEKIAAEEKTRFENEAKTQSWKDELEYQIKSTKKKMRRTGGATREQRVELVKLLEERMKCQKTQEWNQRQRQTHEDTVKLAKERWSNAWFAVQQELDRLWVLAGRVNESRHGQTYARSASVSIDGELQCHSTSRSPRRRNCDQNQRLEARSRSANHRSHAHGRGCTRSHHSASRPRSRSQNSRVRDRRREPSAHVHRQARSSRRDRGRSRSRSQSFSRWSDDRRYRDMTVWPARSAASGAELNRLADSMCDTSKILQGFLDVTKPAQYLPITGGNRDEDVEVVSFGVAPSASIADCIGQLDSAVTIDDSGASTAGKAFPDIAPISQQAQEFQDGLRKLALQYDSGNTQPQQFPEAHSCHPNGSKRKRIDRTLSERKLQKMSPWIASDSRTSTLEHTAVGCVQGESGMQRVAGQTPGSSRLSIRDFFKPGCGTGESLNMSTLDR</sequence>
<name>A0A177D395_ALTAL</name>
<dbReference type="AlphaFoldDB" id="A0A177D395"/>
<feature type="region of interest" description="Disordered" evidence="1">
    <location>
        <begin position="488"/>
        <end position="510"/>
    </location>
</feature>
<dbReference type="EMBL" id="KV441507">
    <property type="protein sequence ID" value="OAG13727.1"/>
    <property type="molecule type" value="Genomic_DNA"/>
</dbReference>
<evidence type="ECO:0000313" key="2">
    <source>
        <dbReference type="EMBL" id="OAG13727.1"/>
    </source>
</evidence>